<protein>
    <submittedName>
        <fullName evidence="1">Uncharacterized protein</fullName>
    </submittedName>
</protein>
<reference evidence="1 2" key="1">
    <citation type="submission" date="2021-06" db="EMBL/GenBank/DDBJ databases">
        <title>Caerostris extrusa draft genome.</title>
        <authorList>
            <person name="Kono N."/>
            <person name="Arakawa K."/>
        </authorList>
    </citation>
    <scope>NUCLEOTIDE SEQUENCE [LARGE SCALE GENOMIC DNA]</scope>
</reference>
<proteinExistence type="predicted"/>
<accession>A0AAV4M941</accession>
<organism evidence="1 2">
    <name type="scientific">Caerostris extrusa</name>
    <name type="common">Bark spider</name>
    <name type="synonym">Caerostris bankana</name>
    <dbReference type="NCBI Taxonomy" id="172846"/>
    <lineage>
        <taxon>Eukaryota</taxon>
        <taxon>Metazoa</taxon>
        <taxon>Ecdysozoa</taxon>
        <taxon>Arthropoda</taxon>
        <taxon>Chelicerata</taxon>
        <taxon>Arachnida</taxon>
        <taxon>Araneae</taxon>
        <taxon>Araneomorphae</taxon>
        <taxon>Entelegynae</taxon>
        <taxon>Araneoidea</taxon>
        <taxon>Araneidae</taxon>
        <taxon>Caerostris</taxon>
    </lineage>
</organism>
<gene>
    <name evidence="1" type="ORF">CEXT_345941</name>
</gene>
<evidence type="ECO:0000313" key="2">
    <source>
        <dbReference type="Proteomes" id="UP001054945"/>
    </source>
</evidence>
<dbReference type="Proteomes" id="UP001054945">
    <property type="component" value="Unassembled WGS sequence"/>
</dbReference>
<sequence>MIKSFIISNYMATCEIADLTKVELYFLSAKLFTFYICTPPGRVSCKCLHDLSITWMCARVRYWNLIGLKGKLLVLSFLRLVAVKSSTHLIVNLDSGGFDFGLGRI</sequence>
<evidence type="ECO:0000313" key="1">
    <source>
        <dbReference type="EMBL" id="GIX68601.1"/>
    </source>
</evidence>
<comment type="caution">
    <text evidence="1">The sequence shown here is derived from an EMBL/GenBank/DDBJ whole genome shotgun (WGS) entry which is preliminary data.</text>
</comment>
<keyword evidence="2" id="KW-1185">Reference proteome</keyword>
<dbReference type="EMBL" id="BPLR01019507">
    <property type="protein sequence ID" value="GIX68601.1"/>
    <property type="molecule type" value="Genomic_DNA"/>
</dbReference>
<dbReference type="AlphaFoldDB" id="A0AAV4M941"/>
<name>A0AAV4M941_CAEEX</name>